<proteinExistence type="predicted"/>
<dbReference type="EMBL" id="WEGI01000004">
    <property type="protein sequence ID" value="MQY26696.1"/>
    <property type="molecule type" value="Genomic_DNA"/>
</dbReference>
<dbReference type="OrthoDB" id="9801479at2"/>
<dbReference type="InterPro" id="IPR005025">
    <property type="entry name" value="FMN_Rdtase-like_dom"/>
</dbReference>
<protein>
    <submittedName>
        <fullName evidence="2">Flavodoxin FldP</fullName>
    </submittedName>
</protein>
<dbReference type="GO" id="GO:0016020">
    <property type="term" value="C:membrane"/>
    <property type="evidence" value="ECO:0007669"/>
    <property type="project" value="TreeGrafter"/>
</dbReference>
<dbReference type="Gene3D" id="3.40.50.360">
    <property type="match status" value="1"/>
</dbReference>
<dbReference type="GO" id="GO:0010181">
    <property type="term" value="F:FMN binding"/>
    <property type="evidence" value="ECO:0007669"/>
    <property type="project" value="InterPro"/>
</dbReference>
<keyword evidence="3" id="KW-1185">Reference proteome</keyword>
<dbReference type="PANTHER" id="PTHR30546:SF23">
    <property type="entry name" value="FLAVOPROTEIN-LIKE PROTEIN YCP4-RELATED"/>
    <property type="match status" value="1"/>
</dbReference>
<evidence type="ECO:0000313" key="2">
    <source>
        <dbReference type="EMBL" id="MQY26696.1"/>
    </source>
</evidence>
<dbReference type="GO" id="GO:0003955">
    <property type="term" value="F:NAD(P)H dehydrogenase (quinone) activity"/>
    <property type="evidence" value="ECO:0007669"/>
    <property type="project" value="TreeGrafter"/>
</dbReference>
<dbReference type="AlphaFoldDB" id="A0A7K0DLR9"/>
<dbReference type="Pfam" id="PF03358">
    <property type="entry name" value="FMN_red"/>
    <property type="match status" value="1"/>
</dbReference>
<dbReference type="SUPFAM" id="SSF52218">
    <property type="entry name" value="Flavoproteins"/>
    <property type="match status" value="1"/>
</dbReference>
<dbReference type="PANTHER" id="PTHR30546">
    <property type="entry name" value="FLAVODOXIN-RELATED PROTEIN WRBA-RELATED"/>
    <property type="match status" value="1"/>
</dbReference>
<dbReference type="RefSeq" id="WP_153341055.1">
    <property type="nucleotide sequence ID" value="NZ_WEGI01000004.1"/>
</dbReference>
<gene>
    <name evidence="2" type="primary">fldP</name>
    <name evidence="2" type="ORF">NRB56_22680</name>
</gene>
<feature type="domain" description="Flavodoxin-like" evidence="1">
    <location>
        <begin position="8"/>
        <end position="158"/>
    </location>
</feature>
<name>A0A7K0DLR9_9NOCA</name>
<organism evidence="2 3">
    <name type="scientific">Nocardia aurantia</name>
    <dbReference type="NCBI Taxonomy" id="2585199"/>
    <lineage>
        <taxon>Bacteria</taxon>
        <taxon>Bacillati</taxon>
        <taxon>Actinomycetota</taxon>
        <taxon>Actinomycetes</taxon>
        <taxon>Mycobacteriales</taxon>
        <taxon>Nocardiaceae</taxon>
        <taxon>Nocardia</taxon>
    </lineage>
</organism>
<dbReference type="Proteomes" id="UP000431401">
    <property type="component" value="Unassembled WGS sequence"/>
</dbReference>
<evidence type="ECO:0000313" key="3">
    <source>
        <dbReference type="Proteomes" id="UP000431401"/>
    </source>
</evidence>
<sequence length="210" mass="21761">MGQLSARVAVAYHTGKGHTGSLAEAVAEGAGDIPGTGVDLVPVGQMDDRNWDVLDAADAIVFGSPTYMGGSSATFREFAESTSGIFADNMRWRDKIAAGFTVGGSMSGDKLQTLTQMAIFAAQHGMIWVGLDVYCGWNSSAGGPEQVNRIGSWLGVMAQANVDQGPDTAPPASDLRTGALLGRRVADLAHLHAHGRAGYVAGRVPVNSGM</sequence>
<accession>A0A7K0DLR9</accession>
<reference evidence="2 3" key="1">
    <citation type="submission" date="2019-10" db="EMBL/GenBank/DDBJ databases">
        <title>Nocardia macrotermitis sp. nov. and Nocardia aurantia sp. nov., isolated from the gut of fungus growing-termite Macrotermes natalensis.</title>
        <authorList>
            <person name="Benndorf R."/>
            <person name="Schwitalla J."/>
            <person name="Martin K."/>
            <person name="De Beer W."/>
            <person name="Kaster A.-K."/>
            <person name="Vollmers J."/>
            <person name="Poulsen M."/>
            <person name="Beemelmanns C."/>
        </authorList>
    </citation>
    <scope>NUCLEOTIDE SEQUENCE [LARGE SCALE GENOMIC DNA]</scope>
    <source>
        <strain evidence="2 3">RB56</strain>
    </source>
</reference>
<dbReference type="InterPro" id="IPR029039">
    <property type="entry name" value="Flavoprotein-like_sf"/>
</dbReference>
<dbReference type="InterPro" id="IPR008254">
    <property type="entry name" value="Flavodoxin/NO_synth"/>
</dbReference>
<comment type="caution">
    <text evidence="2">The sequence shown here is derived from an EMBL/GenBank/DDBJ whole genome shotgun (WGS) entry which is preliminary data.</text>
</comment>
<evidence type="ECO:0000259" key="1">
    <source>
        <dbReference type="PROSITE" id="PS50902"/>
    </source>
</evidence>
<dbReference type="PROSITE" id="PS50902">
    <property type="entry name" value="FLAVODOXIN_LIKE"/>
    <property type="match status" value="1"/>
</dbReference>